<keyword evidence="1" id="KW-0472">Membrane</keyword>
<dbReference type="AlphaFoldDB" id="A0A7S1AQH8"/>
<evidence type="ECO:0000256" key="1">
    <source>
        <dbReference type="SAM" id="Phobius"/>
    </source>
</evidence>
<reference evidence="2" key="1">
    <citation type="submission" date="2021-01" db="EMBL/GenBank/DDBJ databases">
        <authorList>
            <person name="Corre E."/>
            <person name="Pelletier E."/>
            <person name="Niang G."/>
            <person name="Scheremetjew M."/>
            <person name="Finn R."/>
            <person name="Kale V."/>
            <person name="Holt S."/>
            <person name="Cochrane G."/>
            <person name="Meng A."/>
            <person name="Brown T."/>
            <person name="Cohen L."/>
        </authorList>
    </citation>
    <scope>NUCLEOTIDE SEQUENCE</scope>
</reference>
<organism evidence="2">
    <name type="scientific">Noctiluca scintillans</name>
    <name type="common">Sea sparkle</name>
    <name type="synonym">Red tide dinoflagellate</name>
    <dbReference type="NCBI Taxonomy" id="2966"/>
    <lineage>
        <taxon>Eukaryota</taxon>
        <taxon>Sar</taxon>
        <taxon>Alveolata</taxon>
        <taxon>Dinophyceae</taxon>
        <taxon>Noctilucales</taxon>
        <taxon>Noctilucaceae</taxon>
        <taxon>Noctiluca</taxon>
    </lineage>
</organism>
<keyword evidence="1" id="KW-1133">Transmembrane helix</keyword>
<proteinExistence type="predicted"/>
<accession>A0A7S1AQH8</accession>
<protein>
    <submittedName>
        <fullName evidence="2">Uncharacterized protein</fullName>
    </submittedName>
</protein>
<dbReference type="EMBL" id="HBFQ01050923">
    <property type="protein sequence ID" value="CAD8861936.1"/>
    <property type="molecule type" value="Transcribed_RNA"/>
</dbReference>
<name>A0A7S1AQH8_NOCSC</name>
<evidence type="ECO:0000313" key="2">
    <source>
        <dbReference type="EMBL" id="CAD8861936.1"/>
    </source>
</evidence>
<feature type="transmembrane region" description="Helical" evidence="1">
    <location>
        <begin position="16"/>
        <end position="34"/>
    </location>
</feature>
<keyword evidence="1" id="KW-0812">Transmembrane</keyword>
<sequence length="163" mass="19154">MTFLGITTGPIEDLCILLSMLMLGVTFSICFCWASEYYKQLPWWGPFRKFDCRGDDNHQQNQFLLVEHMSKLMQEQDKPPVVENVRYGSLGQSTWGHCEVPSMAPVPFMHPEHGPCMLRQNFHETQKMREHSRWWAKDEPHFLREHGWSCPPDQAIRCAQKMV</sequence>
<gene>
    <name evidence="2" type="ORF">NSCI0253_LOCUS36291</name>
</gene>